<dbReference type="InterPro" id="IPR004370">
    <property type="entry name" value="4-OT-like_dom"/>
</dbReference>
<evidence type="ECO:0000313" key="3">
    <source>
        <dbReference type="EMBL" id="MDY8109989.1"/>
    </source>
</evidence>
<dbReference type="Proteomes" id="UP001294412">
    <property type="component" value="Unassembled WGS sequence"/>
</dbReference>
<accession>A0ABU5I5B4</accession>
<organism evidence="3 4">
    <name type="scientific">Fulvimarina uroteuthidis</name>
    <dbReference type="NCBI Taxonomy" id="3098149"/>
    <lineage>
        <taxon>Bacteria</taxon>
        <taxon>Pseudomonadati</taxon>
        <taxon>Pseudomonadota</taxon>
        <taxon>Alphaproteobacteria</taxon>
        <taxon>Hyphomicrobiales</taxon>
        <taxon>Aurantimonadaceae</taxon>
        <taxon>Fulvimarina</taxon>
    </lineage>
</organism>
<proteinExistence type="predicted"/>
<dbReference type="Gene3D" id="3.30.429.10">
    <property type="entry name" value="Macrophage Migration Inhibitory Factor"/>
    <property type="match status" value="1"/>
</dbReference>
<dbReference type="EC" id="5.3.2.-" evidence="3"/>
<dbReference type="SUPFAM" id="SSF55331">
    <property type="entry name" value="Tautomerase/MIF"/>
    <property type="match status" value="1"/>
</dbReference>
<reference evidence="3 4" key="1">
    <citation type="submission" date="2023-12" db="EMBL/GenBank/DDBJ databases">
        <title>Description of Novel Strain Fulvimarina sp. 2208YS6-2-32 isolated from Uroteuthis (Photololigo) edulis.</title>
        <authorList>
            <person name="Park J.-S."/>
        </authorList>
    </citation>
    <scope>NUCLEOTIDE SEQUENCE [LARGE SCALE GENOMIC DNA]</scope>
    <source>
        <strain evidence="3 4">2208YS6-2-32</strain>
    </source>
</reference>
<keyword evidence="4" id="KW-1185">Reference proteome</keyword>
<evidence type="ECO:0000313" key="4">
    <source>
        <dbReference type="Proteomes" id="UP001294412"/>
    </source>
</evidence>
<name>A0ABU5I5B4_9HYPH</name>
<dbReference type="InterPro" id="IPR014347">
    <property type="entry name" value="Tautomerase/MIF_sf"/>
</dbReference>
<dbReference type="GO" id="GO:0016853">
    <property type="term" value="F:isomerase activity"/>
    <property type="evidence" value="ECO:0007669"/>
    <property type="project" value="UniProtKB-KW"/>
</dbReference>
<dbReference type="InterPro" id="IPR017284">
    <property type="entry name" value="Tautomerase_PptA"/>
</dbReference>
<dbReference type="EMBL" id="JAXLPB010000004">
    <property type="protein sequence ID" value="MDY8109989.1"/>
    <property type="molecule type" value="Genomic_DNA"/>
</dbReference>
<comment type="caution">
    <text evidence="3">The sequence shown here is derived from an EMBL/GenBank/DDBJ whole genome shotgun (WGS) entry which is preliminary data.</text>
</comment>
<dbReference type="NCBIfam" id="NF002324">
    <property type="entry name" value="PRK01271.1"/>
    <property type="match status" value="1"/>
</dbReference>
<sequence length="74" mass="8203">MPHVSIKHFPVDLDADQKQRLADGITATIMAVFGSREGAVSIGVEAVEKDRWTSEVYEPEIAARPQHLIKAPDY</sequence>
<dbReference type="RefSeq" id="WP_322187519.1">
    <property type="nucleotide sequence ID" value="NZ_JAXLPB010000004.1"/>
</dbReference>
<evidence type="ECO:0000256" key="1">
    <source>
        <dbReference type="ARBA" id="ARBA00023235"/>
    </source>
</evidence>
<dbReference type="PIRSF" id="PIRSF037799">
    <property type="entry name" value="Tautomer_YdcE_prd"/>
    <property type="match status" value="1"/>
</dbReference>
<keyword evidence="1 3" id="KW-0413">Isomerase</keyword>
<feature type="domain" description="4-oxalocrotonate tautomerase-like" evidence="2">
    <location>
        <begin position="2"/>
        <end position="53"/>
    </location>
</feature>
<protein>
    <submittedName>
        <fullName evidence="3">Tautomerase PptA</fullName>
        <ecNumber evidence="3">5.3.2.-</ecNumber>
    </submittedName>
</protein>
<gene>
    <name evidence="3" type="primary">pptA</name>
    <name evidence="3" type="ORF">U0C82_12650</name>
</gene>
<dbReference type="Pfam" id="PF01361">
    <property type="entry name" value="Tautomerase"/>
    <property type="match status" value="1"/>
</dbReference>
<evidence type="ECO:0000259" key="2">
    <source>
        <dbReference type="Pfam" id="PF01361"/>
    </source>
</evidence>